<gene>
    <name evidence="9" type="ORF">LTR36_009405</name>
</gene>
<dbReference type="InterPro" id="IPR007599">
    <property type="entry name" value="DER1"/>
</dbReference>
<name>A0AAV9JSV6_9PEZI</name>
<dbReference type="AlphaFoldDB" id="A0AAV9JSV6"/>
<evidence type="ECO:0000313" key="10">
    <source>
        <dbReference type="Proteomes" id="UP001324427"/>
    </source>
</evidence>
<feature type="transmembrane region" description="Helical" evidence="7">
    <location>
        <begin position="142"/>
        <end position="166"/>
    </location>
</feature>
<evidence type="ECO:0000256" key="5">
    <source>
        <dbReference type="ARBA" id="ARBA00022989"/>
    </source>
</evidence>
<evidence type="ECO:0000256" key="2">
    <source>
        <dbReference type="ARBA" id="ARBA00008917"/>
    </source>
</evidence>
<feature type="region of interest" description="Disordered" evidence="8">
    <location>
        <begin position="230"/>
        <end position="272"/>
    </location>
</feature>
<dbReference type="GO" id="GO:0005789">
    <property type="term" value="C:endoplasmic reticulum membrane"/>
    <property type="evidence" value="ECO:0007669"/>
    <property type="project" value="UniProtKB-SubCell"/>
</dbReference>
<accession>A0AAV9JSV6</accession>
<feature type="transmembrane region" description="Helical" evidence="7">
    <location>
        <begin position="97"/>
        <end position="130"/>
    </location>
</feature>
<evidence type="ECO:0000256" key="1">
    <source>
        <dbReference type="ARBA" id="ARBA00004477"/>
    </source>
</evidence>
<comment type="similarity">
    <text evidence="2 7">Belongs to the derlin family.</text>
</comment>
<dbReference type="GO" id="GO:0006950">
    <property type="term" value="P:response to stress"/>
    <property type="evidence" value="ECO:0007669"/>
    <property type="project" value="UniProtKB-ARBA"/>
</dbReference>
<dbReference type="InterPro" id="IPR035952">
    <property type="entry name" value="Rhomboid-like_sf"/>
</dbReference>
<comment type="function">
    <text evidence="7">May be involved in the degradation of misfolded endoplasmic reticulum (ER) luminal proteins.</text>
</comment>
<dbReference type="Proteomes" id="UP001324427">
    <property type="component" value="Unassembled WGS sequence"/>
</dbReference>
<keyword evidence="5 7" id="KW-1133">Transmembrane helix</keyword>
<evidence type="ECO:0000256" key="7">
    <source>
        <dbReference type="RuleBase" id="RU363059"/>
    </source>
</evidence>
<keyword evidence="3 7" id="KW-0812">Transmembrane</keyword>
<protein>
    <recommendedName>
        <fullName evidence="7">Derlin</fullName>
    </recommendedName>
</protein>
<evidence type="ECO:0000256" key="3">
    <source>
        <dbReference type="ARBA" id="ARBA00022692"/>
    </source>
</evidence>
<proteinExistence type="inferred from homology"/>
<keyword evidence="6 7" id="KW-0472">Membrane</keyword>
<evidence type="ECO:0000313" key="9">
    <source>
        <dbReference type="EMBL" id="KAK4548495.1"/>
    </source>
</evidence>
<keyword evidence="10" id="KW-1185">Reference proteome</keyword>
<feature type="compositionally biased region" description="Gly residues" evidence="8">
    <location>
        <begin position="241"/>
        <end position="272"/>
    </location>
</feature>
<dbReference type="PANTHER" id="PTHR11009">
    <property type="entry name" value="DER1-LIKE PROTEIN, DERLIN"/>
    <property type="match status" value="1"/>
</dbReference>
<comment type="subcellular location">
    <subcellularLocation>
        <location evidence="1 7">Endoplasmic reticulum membrane</location>
        <topology evidence="1 7">Multi-pass membrane protein</topology>
    </subcellularLocation>
</comment>
<dbReference type="EMBL" id="JAVFHQ010000007">
    <property type="protein sequence ID" value="KAK4548495.1"/>
    <property type="molecule type" value="Genomic_DNA"/>
</dbReference>
<feature type="transmembrane region" description="Helical" evidence="7">
    <location>
        <begin position="54"/>
        <end position="77"/>
    </location>
</feature>
<organism evidence="9 10">
    <name type="scientific">Oleoguttula mirabilis</name>
    <dbReference type="NCBI Taxonomy" id="1507867"/>
    <lineage>
        <taxon>Eukaryota</taxon>
        <taxon>Fungi</taxon>
        <taxon>Dikarya</taxon>
        <taxon>Ascomycota</taxon>
        <taxon>Pezizomycotina</taxon>
        <taxon>Dothideomycetes</taxon>
        <taxon>Dothideomycetidae</taxon>
        <taxon>Mycosphaerellales</taxon>
        <taxon>Teratosphaeriaceae</taxon>
        <taxon>Oleoguttula</taxon>
    </lineage>
</organism>
<evidence type="ECO:0000256" key="8">
    <source>
        <dbReference type="SAM" id="MobiDB-lite"/>
    </source>
</evidence>
<sequence>MSATDMFWAAPPVSRTITAAAVLLSVPTWMGFIDPYYVVFLRHQLFTLTSLPQIWRLVTPLILTGPKLGMILDPYFLYTYGSQLETGAARFSQPGDFFVYLVFVCLMILLLGGVYLQGIMLLSPLTLALAYTYAQENPNRQLSYFIITFSAKWLPYAMLAMTFVMASPQEALLQATGLVAAHAYDFVTKIWPEHGGGRQHLVTPLFVQRWFVQPAGVPQQRAFGTAFSGRPAAAQNVPQQQGGGGGGAGGWASGFSGGNWGTRGEGQRLGGD</sequence>
<reference evidence="9 10" key="1">
    <citation type="submission" date="2021-11" db="EMBL/GenBank/DDBJ databases">
        <title>Black yeast isolated from Biological Soil Crust.</title>
        <authorList>
            <person name="Kurbessoian T."/>
        </authorList>
    </citation>
    <scope>NUCLEOTIDE SEQUENCE [LARGE SCALE GENOMIC DNA]</scope>
    <source>
        <strain evidence="9 10">CCFEE 5522</strain>
    </source>
</reference>
<keyword evidence="4 7" id="KW-0256">Endoplasmic reticulum</keyword>
<dbReference type="Pfam" id="PF04511">
    <property type="entry name" value="DER1"/>
    <property type="match status" value="1"/>
</dbReference>
<evidence type="ECO:0000256" key="6">
    <source>
        <dbReference type="ARBA" id="ARBA00023136"/>
    </source>
</evidence>
<comment type="caution">
    <text evidence="9">The sequence shown here is derived from an EMBL/GenBank/DDBJ whole genome shotgun (WGS) entry which is preliminary data.</text>
</comment>
<dbReference type="SUPFAM" id="SSF144091">
    <property type="entry name" value="Rhomboid-like"/>
    <property type="match status" value="1"/>
</dbReference>
<feature type="transmembrane region" description="Helical" evidence="7">
    <location>
        <begin position="12"/>
        <end position="33"/>
    </location>
</feature>
<evidence type="ECO:0000256" key="4">
    <source>
        <dbReference type="ARBA" id="ARBA00022824"/>
    </source>
</evidence>